<organism evidence="1 2">
    <name type="scientific">Clonostachys rosea f. rosea IK726</name>
    <dbReference type="NCBI Taxonomy" id="1349383"/>
    <lineage>
        <taxon>Eukaryota</taxon>
        <taxon>Fungi</taxon>
        <taxon>Dikarya</taxon>
        <taxon>Ascomycota</taxon>
        <taxon>Pezizomycotina</taxon>
        <taxon>Sordariomycetes</taxon>
        <taxon>Hypocreomycetidae</taxon>
        <taxon>Hypocreales</taxon>
        <taxon>Bionectriaceae</taxon>
        <taxon>Clonostachys</taxon>
    </lineage>
</organism>
<name>A0ACA9U1I3_BIOOC</name>
<dbReference type="Proteomes" id="UP000836387">
    <property type="component" value="Unassembled WGS sequence"/>
</dbReference>
<accession>A0ACA9U1I3</accession>
<proteinExistence type="predicted"/>
<reference evidence="1" key="2">
    <citation type="submission" date="2021-10" db="EMBL/GenBank/DDBJ databases">
        <authorList>
            <person name="Piombo E."/>
        </authorList>
    </citation>
    <scope>NUCLEOTIDE SEQUENCE</scope>
</reference>
<evidence type="ECO:0000313" key="1">
    <source>
        <dbReference type="EMBL" id="CAG9947135.1"/>
    </source>
</evidence>
<gene>
    <name evidence="1" type="ORF">CRV2_00013247</name>
</gene>
<reference evidence="1" key="1">
    <citation type="submission" date="2020-04" db="EMBL/GenBank/DDBJ databases">
        <authorList>
            <person name="Broberg M."/>
        </authorList>
    </citation>
    <scope>NUCLEOTIDE SEQUENCE</scope>
</reference>
<evidence type="ECO:0000313" key="2">
    <source>
        <dbReference type="Proteomes" id="UP000836387"/>
    </source>
</evidence>
<keyword evidence="2" id="KW-1185">Reference proteome</keyword>
<sequence length="132" mass="14335">MSGLASLIAVFKLFTQTLARKPGIRKNLLLPLHLYRVRALDSRLHLVRLALLLERPPAVAVELNRHLRLQRDAPAGGGNSTRPPPVVVAVGGQYAPIVAVRVLQQVLDGLLGPRLALLLALLDVGEERPRAT</sequence>
<comment type="caution">
    <text evidence="1">The sequence shown here is derived from an EMBL/GenBank/DDBJ whole genome shotgun (WGS) entry which is preliminary data.</text>
</comment>
<dbReference type="EMBL" id="CADEHS020000011">
    <property type="protein sequence ID" value="CAG9947135.1"/>
    <property type="molecule type" value="Genomic_DNA"/>
</dbReference>
<protein>
    <submittedName>
        <fullName evidence="1">Uncharacterized protein</fullName>
    </submittedName>
</protein>